<keyword evidence="3 5" id="KW-0067">ATP-binding</keyword>
<keyword evidence="6" id="KW-1185">Reference proteome</keyword>
<dbReference type="InterPro" id="IPR003959">
    <property type="entry name" value="ATPase_AAA_core"/>
</dbReference>
<sequence>MVTSNVHTITQELDWFQQLLALRVKITFEPSKSEAEMAKVTPPSLANDNSPYAQLIHKYQMDMQERLVLILALIPHIKPALLDILNMKNELYDIPFTEFGGVRLDKHKGVLPTGETAAFLLAGSDLEKRFAVSSLFGKAHFFHQEGIVSLQPFSSNEPLLYGVLQLSPTYLSLLTTGKVFKPHLHPNFLAKRIETAQQWDDLVVSDQLQNGLEEIKTYIQYGKQLKNDYQFGTKIKPGFRALFTGPPGTGKTLAAALLGKSCHTDVYSIDLSVVVSKYIGETEKNSSRIFDRAEKEDWILFFEEADALFGKQTDSNEVDNRYANQEVSYFLQRMDDFDGLIIVRSNSKMTVDDAFIRRFQLVLDFEIPNVHQRYILWQQSKTEEFSYDDAVNIAFLAEQHELTPASIINILHYSMLKCMGRGDTLIQLADIEAGLKIEQRKEGKNII</sequence>
<dbReference type="AlphaFoldDB" id="A0A967AVR7"/>
<evidence type="ECO:0000259" key="4">
    <source>
        <dbReference type="SMART" id="SM00382"/>
    </source>
</evidence>
<dbReference type="EMBL" id="VIKU02000003">
    <property type="protein sequence ID" value="NHF59983.1"/>
    <property type="molecule type" value="Genomic_DNA"/>
</dbReference>
<dbReference type="CDD" id="cd19481">
    <property type="entry name" value="RecA-like_protease"/>
    <property type="match status" value="1"/>
</dbReference>
<dbReference type="InterPro" id="IPR027417">
    <property type="entry name" value="P-loop_NTPase"/>
</dbReference>
<evidence type="ECO:0000256" key="2">
    <source>
        <dbReference type="ARBA" id="ARBA00022741"/>
    </source>
</evidence>
<dbReference type="InterPro" id="IPR003593">
    <property type="entry name" value="AAA+_ATPase"/>
</dbReference>
<reference evidence="5" key="2">
    <citation type="submission" date="2020-03" db="EMBL/GenBank/DDBJ databases">
        <title>Flavobacteriaceae bacterium strain TP-CH-4, a member of the family Flavobacteriaceae isolated from a deep-sea seamount.</title>
        <authorList>
            <person name="Zhang D.-C."/>
        </authorList>
    </citation>
    <scope>NUCLEOTIDE SEQUENCE</scope>
    <source>
        <strain evidence="5">TP-CH-4</strain>
    </source>
</reference>
<organism evidence="5 6">
    <name type="scientific">Pelagihabitans pacificus</name>
    <dbReference type="NCBI Taxonomy" id="2696054"/>
    <lineage>
        <taxon>Bacteria</taxon>
        <taxon>Pseudomonadati</taxon>
        <taxon>Bacteroidota</taxon>
        <taxon>Flavobacteriia</taxon>
        <taxon>Flavobacteriales</taxon>
        <taxon>Flavobacteriaceae</taxon>
        <taxon>Pelagihabitans</taxon>
    </lineage>
</organism>
<dbReference type="SUPFAM" id="SSF52540">
    <property type="entry name" value="P-loop containing nucleoside triphosphate hydrolases"/>
    <property type="match status" value="1"/>
</dbReference>
<dbReference type="Gene3D" id="3.40.50.300">
    <property type="entry name" value="P-loop containing nucleotide triphosphate hydrolases"/>
    <property type="match status" value="1"/>
</dbReference>
<dbReference type="RefSeq" id="WP_152574488.1">
    <property type="nucleotide sequence ID" value="NZ_VIKU02000003.1"/>
</dbReference>
<dbReference type="SMART" id="SM00382">
    <property type="entry name" value="AAA"/>
    <property type="match status" value="1"/>
</dbReference>
<evidence type="ECO:0000256" key="1">
    <source>
        <dbReference type="ARBA" id="ARBA00006914"/>
    </source>
</evidence>
<evidence type="ECO:0000313" key="5">
    <source>
        <dbReference type="EMBL" id="NHF59983.1"/>
    </source>
</evidence>
<dbReference type="Proteomes" id="UP000707206">
    <property type="component" value="Unassembled WGS sequence"/>
</dbReference>
<dbReference type="Pfam" id="PF00004">
    <property type="entry name" value="AAA"/>
    <property type="match status" value="1"/>
</dbReference>
<dbReference type="InterPro" id="IPR050221">
    <property type="entry name" value="26S_Proteasome_ATPase"/>
</dbReference>
<comment type="similarity">
    <text evidence="1">Belongs to the AAA ATPase family.</text>
</comment>
<dbReference type="PANTHER" id="PTHR23073">
    <property type="entry name" value="26S PROTEASOME REGULATORY SUBUNIT"/>
    <property type="match status" value="1"/>
</dbReference>
<dbReference type="GO" id="GO:0016887">
    <property type="term" value="F:ATP hydrolysis activity"/>
    <property type="evidence" value="ECO:0007669"/>
    <property type="project" value="InterPro"/>
</dbReference>
<comment type="caution">
    <text evidence="5">The sequence shown here is derived from an EMBL/GenBank/DDBJ whole genome shotgun (WGS) entry which is preliminary data.</text>
</comment>
<keyword evidence="2" id="KW-0547">Nucleotide-binding</keyword>
<reference evidence="5" key="1">
    <citation type="submission" date="2019-07" db="EMBL/GenBank/DDBJ databases">
        <authorList>
            <person name="De-Chao Zhang Q."/>
        </authorList>
    </citation>
    <scope>NUCLEOTIDE SEQUENCE</scope>
    <source>
        <strain evidence="5">TP-CH-4</strain>
    </source>
</reference>
<dbReference type="GO" id="GO:0005524">
    <property type="term" value="F:ATP binding"/>
    <property type="evidence" value="ECO:0007669"/>
    <property type="project" value="UniProtKB-KW"/>
</dbReference>
<evidence type="ECO:0000313" key="6">
    <source>
        <dbReference type="Proteomes" id="UP000707206"/>
    </source>
</evidence>
<name>A0A967AVR7_9FLAO</name>
<evidence type="ECO:0000256" key="3">
    <source>
        <dbReference type="ARBA" id="ARBA00022840"/>
    </source>
</evidence>
<accession>A0A967AVR7</accession>
<feature type="domain" description="AAA+ ATPase" evidence="4">
    <location>
        <begin position="237"/>
        <end position="369"/>
    </location>
</feature>
<protein>
    <submittedName>
        <fullName evidence="5">ATP-binding protein</fullName>
    </submittedName>
</protein>
<gene>
    <name evidence="5" type="ORF">FK220_011565</name>
</gene>
<proteinExistence type="inferred from homology"/>